<dbReference type="RefSeq" id="WP_186912879.1">
    <property type="nucleotide sequence ID" value="NZ_JACOFV010000011.1"/>
</dbReference>
<comment type="caution">
    <text evidence="3">The sequence shown here is derived from an EMBL/GenBank/DDBJ whole genome shotgun (WGS) entry which is preliminary data.</text>
</comment>
<dbReference type="EMBL" id="JACOFV010000011">
    <property type="protein sequence ID" value="MBC3862931.1"/>
    <property type="molecule type" value="Genomic_DNA"/>
</dbReference>
<gene>
    <name evidence="3" type="ORF">H8K32_12535</name>
</gene>
<organism evidence="3 4">
    <name type="scientific">Undibacterium jejuense</name>
    <dbReference type="NCBI Taxonomy" id="1344949"/>
    <lineage>
        <taxon>Bacteria</taxon>
        <taxon>Pseudomonadati</taxon>
        <taxon>Pseudomonadota</taxon>
        <taxon>Betaproteobacteria</taxon>
        <taxon>Burkholderiales</taxon>
        <taxon>Oxalobacteraceae</taxon>
        <taxon>Undibacterium</taxon>
    </lineage>
</organism>
<name>A0A923KQK0_9BURK</name>
<feature type="chain" id="PRO_5036857657" evidence="2">
    <location>
        <begin position="32"/>
        <end position="148"/>
    </location>
</feature>
<keyword evidence="4" id="KW-1185">Reference proteome</keyword>
<sequence>MTMQIKNRKLNKQINAFLLLGMMYLAPTTYAADCVSCTPSNASETLSLGAGFVVLGTMSVLVGTGAVIVTSVEKAADGITVVLKASGQAASTTVKLSGKVVEKAALVSGAVVEVSATSTGYLLIASGKAIAFIPNEVGNALLHHNKVQ</sequence>
<keyword evidence="2" id="KW-0732">Signal</keyword>
<reference evidence="3" key="1">
    <citation type="submission" date="2020-08" db="EMBL/GenBank/DDBJ databases">
        <title>Novel species isolated from subtropical streams in China.</title>
        <authorList>
            <person name="Lu H."/>
        </authorList>
    </citation>
    <scope>NUCLEOTIDE SEQUENCE</scope>
    <source>
        <strain evidence="3">KACC 12607</strain>
    </source>
</reference>
<protein>
    <submittedName>
        <fullName evidence="3">Uncharacterized protein</fullName>
    </submittedName>
</protein>
<evidence type="ECO:0000313" key="4">
    <source>
        <dbReference type="Proteomes" id="UP000634011"/>
    </source>
</evidence>
<evidence type="ECO:0000256" key="1">
    <source>
        <dbReference type="SAM" id="Phobius"/>
    </source>
</evidence>
<dbReference type="Proteomes" id="UP000634011">
    <property type="component" value="Unassembled WGS sequence"/>
</dbReference>
<proteinExistence type="predicted"/>
<keyword evidence="1" id="KW-1133">Transmembrane helix</keyword>
<accession>A0A923KQK0</accession>
<keyword evidence="1" id="KW-0812">Transmembrane</keyword>
<feature type="signal peptide" evidence="2">
    <location>
        <begin position="1"/>
        <end position="31"/>
    </location>
</feature>
<feature type="transmembrane region" description="Helical" evidence="1">
    <location>
        <begin position="47"/>
        <end position="69"/>
    </location>
</feature>
<evidence type="ECO:0000313" key="3">
    <source>
        <dbReference type="EMBL" id="MBC3862931.1"/>
    </source>
</evidence>
<dbReference type="AlphaFoldDB" id="A0A923KQK0"/>
<keyword evidence="1" id="KW-0472">Membrane</keyword>
<evidence type="ECO:0000256" key="2">
    <source>
        <dbReference type="SAM" id="SignalP"/>
    </source>
</evidence>